<proteinExistence type="predicted"/>
<protein>
    <submittedName>
        <fullName evidence="1">Uncharacterized protein</fullName>
    </submittedName>
</protein>
<dbReference type="Proteomes" id="UP000017090">
    <property type="component" value="Unassembled WGS sequence"/>
</dbReference>
<organism evidence="1 2">
    <name type="scientific">Megasphaera vaginalis</name>
    <name type="common">ex Srinivasan et al. 2021</name>
    <dbReference type="NCBI Taxonomy" id="1111454"/>
    <lineage>
        <taxon>Bacteria</taxon>
        <taxon>Bacillati</taxon>
        <taxon>Bacillota</taxon>
        <taxon>Negativicutes</taxon>
        <taxon>Veillonellales</taxon>
        <taxon>Veillonellaceae</taxon>
        <taxon>Megasphaera</taxon>
    </lineage>
</organism>
<dbReference type="AlphaFoldDB" id="U7UL50"/>
<name>U7UL50_9FIRM</name>
<evidence type="ECO:0000313" key="2">
    <source>
        <dbReference type="Proteomes" id="UP000017090"/>
    </source>
</evidence>
<accession>U7UL50</accession>
<dbReference type="EMBL" id="AWXA01000028">
    <property type="protein sequence ID" value="ERT60036.1"/>
    <property type="molecule type" value="Genomic_DNA"/>
</dbReference>
<comment type="caution">
    <text evidence="1">The sequence shown here is derived from an EMBL/GenBank/DDBJ whole genome shotgun (WGS) entry which is preliminary data.</text>
</comment>
<keyword evidence="2" id="KW-1185">Reference proteome</keyword>
<dbReference type="PATRIC" id="fig|1111454.3.peg.1099"/>
<reference evidence="1 2" key="1">
    <citation type="submission" date="2013-09" db="EMBL/GenBank/DDBJ databases">
        <authorList>
            <person name="Durkin A.S."/>
            <person name="Haft D.R."/>
            <person name="McCorrison J."/>
            <person name="Torralba M."/>
            <person name="Gillis M."/>
            <person name="Haft D.H."/>
            <person name="Methe B."/>
            <person name="Sutton G."/>
            <person name="Nelson K.E."/>
        </authorList>
    </citation>
    <scope>NUCLEOTIDE SEQUENCE [LARGE SCALE GENOMIC DNA]</scope>
    <source>
        <strain evidence="1 2">BV3C16-1</strain>
    </source>
</reference>
<gene>
    <name evidence="1" type="ORF">HMPREF1250_0904</name>
</gene>
<evidence type="ECO:0000313" key="1">
    <source>
        <dbReference type="EMBL" id="ERT60036.1"/>
    </source>
</evidence>
<sequence length="46" mass="5487">MSKYERMEISVQKRKIGCHRTVLNTCLSFLNEVKNLGKEYGCYIRF</sequence>